<dbReference type="CDD" id="cd06561">
    <property type="entry name" value="AlkD_like"/>
    <property type="match status" value="1"/>
</dbReference>
<dbReference type="RefSeq" id="WP_380803255.1">
    <property type="nucleotide sequence ID" value="NZ_JBHUIV010000016.1"/>
</dbReference>
<dbReference type="PANTHER" id="PTHR34070:SF1">
    <property type="entry name" value="DNA ALKYLATION REPAIR PROTEIN"/>
    <property type="match status" value="1"/>
</dbReference>
<proteinExistence type="predicted"/>
<dbReference type="InterPro" id="IPR014825">
    <property type="entry name" value="DNA_alkylation"/>
</dbReference>
<dbReference type="Gene3D" id="1.25.10.90">
    <property type="match status" value="1"/>
</dbReference>
<protein>
    <submittedName>
        <fullName evidence="1">DNA alkylation repair protein</fullName>
    </submittedName>
</protein>
<name>A0ABW5B962_9BACT</name>
<dbReference type="Pfam" id="PF08713">
    <property type="entry name" value="DNA_alkylation"/>
    <property type="match status" value="1"/>
</dbReference>
<dbReference type="InterPro" id="IPR016024">
    <property type="entry name" value="ARM-type_fold"/>
</dbReference>
<evidence type="ECO:0000313" key="1">
    <source>
        <dbReference type="EMBL" id="MFD2202418.1"/>
    </source>
</evidence>
<reference evidence="2" key="1">
    <citation type="journal article" date="2019" name="Int. J. Syst. Evol. Microbiol.">
        <title>The Global Catalogue of Microorganisms (GCM) 10K type strain sequencing project: providing services to taxonomists for standard genome sequencing and annotation.</title>
        <authorList>
            <consortium name="The Broad Institute Genomics Platform"/>
            <consortium name="The Broad Institute Genome Sequencing Center for Infectious Disease"/>
            <person name="Wu L."/>
            <person name="Ma J."/>
        </authorList>
    </citation>
    <scope>NUCLEOTIDE SEQUENCE [LARGE SCALE GENOMIC DNA]</scope>
    <source>
        <strain evidence="2">KCTC 19812</strain>
    </source>
</reference>
<dbReference type="EMBL" id="JBHUIV010000016">
    <property type="protein sequence ID" value="MFD2202418.1"/>
    <property type="molecule type" value="Genomic_DNA"/>
</dbReference>
<comment type="caution">
    <text evidence="1">The sequence shown here is derived from an EMBL/GenBank/DDBJ whole genome shotgun (WGS) entry which is preliminary data.</text>
</comment>
<organism evidence="1 2">
    <name type="scientific">Shivajiella indica</name>
    <dbReference type="NCBI Taxonomy" id="872115"/>
    <lineage>
        <taxon>Bacteria</taxon>
        <taxon>Pseudomonadati</taxon>
        <taxon>Bacteroidota</taxon>
        <taxon>Cytophagia</taxon>
        <taxon>Cytophagales</taxon>
        <taxon>Cyclobacteriaceae</taxon>
        <taxon>Shivajiella</taxon>
    </lineage>
</organism>
<dbReference type="PANTHER" id="PTHR34070">
    <property type="entry name" value="ARMADILLO-TYPE FOLD"/>
    <property type="match status" value="1"/>
</dbReference>
<keyword evidence="2" id="KW-1185">Reference proteome</keyword>
<dbReference type="SUPFAM" id="SSF48371">
    <property type="entry name" value="ARM repeat"/>
    <property type="match status" value="1"/>
</dbReference>
<accession>A0ABW5B962</accession>
<evidence type="ECO:0000313" key="2">
    <source>
        <dbReference type="Proteomes" id="UP001597414"/>
    </source>
</evidence>
<dbReference type="Proteomes" id="UP001597414">
    <property type="component" value="Unassembled WGS sequence"/>
</dbReference>
<sequence length="239" mass="28470">MEVHTPKEIIRCLKELSDLKKAEFFPRFFKTGPGEYGEGDKFLGVTVPYQRSVAKKFEKSINLSQIEELMASEYHEVRLTGLFMLVAKFEKTKDSLERKRIFDFYLNIRHQINNWDMVDGSAPQILGGWLWDKDRDILYKLANSENIWENRMAILATFHFIRKNDFKDIIALAEKLLHHPHDLIHKAVGWMIREVGKRDYQLAYDFLTQHYKNMPRTMLRYAIEKFHHDVRTQFMKGNI</sequence>
<gene>
    <name evidence="1" type="ORF">ACFSKV_12660</name>
</gene>